<sequence length="110" mass="12507">MTIEIHTPKKGLEETVLRLVKLSIIRFTQAYKGISRIECTIREDSKISPVDNKVCEIRVTMYGENLFTHSRSNDYADSVREAINHCGEQIALLASKEKELPDKITTTVKV</sequence>
<dbReference type="RefSeq" id="WP_234866155.1">
    <property type="nucleotide sequence ID" value="NZ_JAKEVY010000003.1"/>
</dbReference>
<dbReference type="EMBL" id="JAKEVY010000003">
    <property type="protein sequence ID" value="MCF1715199.1"/>
    <property type="molecule type" value="Genomic_DNA"/>
</dbReference>
<comment type="caution">
    <text evidence="1">The sequence shown here is derived from an EMBL/GenBank/DDBJ whole genome shotgun (WGS) entry which is preliminary data.</text>
</comment>
<dbReference type="InterPro" id="IPR036567">
    <property type="entry name" value="RHF-like"/>
</dbReference>
<gene>
    <name evidence="1" type="ORF">L0U88_11235</name>
</gene>
<reference evidence="1 2" key="1">
    <citation type="submission" date="2022-01" db="EMBL/GenBank/DDBJ databases">
        <title>Flavihumibacter sp. nov., isolated from sediment of a river.</title>
        <authorList>
            <person name="Liu H."/>
        </authorList>
    </citation>
    <scope>NUCLEOTIDE SEQUENCE [LARGE SCALE GENOMIC DNA]</scope>
    <source>
        <strain evidence="1 2">RY-1</strain>
    </source>
</reference>
<dbReference type="Proteomes" id="UP001200145">
    <property type="component" value="Unassembled WGS sequence"/>
</dbReference>
<keyword evidence="2" id="KW-1185">Reference proteome</keyword>
<evidence type="ECO:0008006" key="3">
    <source>
        <dbReference type="Google" id="ProtNLM"/>
    </source>
</evidence>
<proteinExistence type="predicted"/>
<evidence type="ECO:0000313" key="1">
    <source>
        <dbReference type="EMBL" id="MCF1715199.1"/>
    </source>
</evidence>
<organism evidence="1 2">
    <name type="scientific">Flavihumibacter fluminis</name>
    <dbReference type="NCBI Taxonomy" id="2909236"/>
    <lineage>
        <taxon>Bacteria</taxon>
        <taxon>Pseudomonadati</taxon>
        <taxon>Bacteroidota</taxon>
        <taxon>Chitinophagia</taxon>
        <taxon>Chitinophagales</taxon>
        <taxon>Chitinophagaceae</taxon>
        <taxon>Flavihumibacter</taxon>
    </lineage>
</organism>
<accession>A0ABS9BHK9</accession>
<protein>
    <recommendedName>
        <fullName evidence="3">Sigma 54 modulation/S30EA-like ribosomal protein</fullName>
    </recommendedName>
</protein>
<name>A0ABS9BHK9_9BACT</name>
<evidence type="ECO:0000313" key="2">
    <source>
        <dbReference type="Proteomes" id="UP001200145"/>
    </source>
</evidence>
<dbReference type="Gene3D" id="3.30.160.100">
    <property type="entry name" value="Ribosome hibernation promotion factor-like"/>
    <property type="match status" value="1"/>
</dbReference>
<dbReference type="SUPFAM" id="SSF69754">
    <property type="entry name" value="Ribosome binding protein Y (YfiA homologue)"/>
    <property type="match status" value="1"/>
</dbReference>